<dbReference type="NCBIfam" id="TIGR00826">
    <property type="entry name" value="EIIB_glc"/>
    <property type="match status" value="1"/>
</dbReference>
<feature type="transmembrane region" description="Helical" evidence="12">
    <location>
        <begin position="178"/>
        <end position="201"/>
    </location>
</feature>
<dbReference type="InterPro" id="IPR050558">
    <property type="entry name" value="PTS_Sugar-Specific_Components"/>
</dbReference>
<evidence type="ECO:0000256" key="10">
    <source>
        <dbReference type="ARBA" id="ARBA00023136"/>
    </source>
</evidence>
<reference evidence="15 16" key="1">
    <citation type="submission" date="2019-09" db="EMBL/GenBank/DDBJ databases">
        <title>Emergence of a chromosome-mediated tetracycline resistance gene in Proteus strain.</title>
        <authorList>
            <person name="He D."/>
            <person name="Wang L."/>
        </authorList>
    </citation>
    <scope>NUCLEOTIDE SEQUENCE [LARGE SCALE GENOMIC DNA]</scope>
    <source>
        <strain evidence="15 16">T60</strain>
    </source>
</reference>
<keyword evidence="16" id="KW-1185">Reference proteome</keyword>
<dbReference type="EMBL" id="CP043925">
    <property type="protein sequence ID" value="QHN12518.1"/>
    <property type="molecule type" value="Genomic_DNA"/>
</dbReference>
<evidence type="ECO:0000313" key="16">
    <source>
        <dbReference type="Proteomes" id="UP000464700"/>
    </source>
</evidence>
<dbReference type="CDD" id="cd00212">
    <property type="entry name" value="PTS_IIB_glc"/>
    <property type="match status" value="1"/>
</dbReference>
<dbReference type="KEGG" id="pcol:F1325_09610"/>
<accession>A0A6I7DHZ6</accession>
<keyword evidence="6" id="KW-0598">Phosphotransferase system</keyword>
<evidence type="ECO:0000259" key="14">
    <source>
        <dbReference type="PROSITE" id="PS51103"/>
    </source>
</evidence>
<dbReference type="InterPro" id="IPR001996">
    <property type="entry name" value="PTS_IIB_1"/>
</dbReference>
<evidence type="ECO:0000256" key="4">
    <source>
        <dbReference type="ARBA" id="ARBA00022597"/>
    </source>
</evidence>
<dbReference type="PROSITE" id="PS51098">
    <property type="entry name" value="PTS_EIIB_TYPE_1"/>
    <property type="match status" value="1"/>
</dbReference>
<name>A0A6I7DHZ6_9GAMM</name>
<dbReference type="InterPro" id="IPR013013">
    <property type="entry name" value="PTS_EIIC_1"/>
</dbReference>
<evidence type="ECO:0000256" key="3">
    <source>
        <dbReference type="ARBA" id="ARBA00022475"/>
    </source>
</evidence>
<dbReference type="Pfam" id="PF00367">
    <property type="entry name" value="PTS_EIIB"/>
    <property type="match status" value="1"/>
</dbReference>
<evidence type="ECO:0000256" key="8">
    <source>
        <dbReference type="ARBA" id="ARBA00022777"/>
    </source>
</evidence>
<dbReference type="PROSITE" id="PS01035">
    <property type="entry name" value="PTS_EIIB_TYPE_1_CYS"/>
    <property type="match status" value="1"/>
</dbReference>
<evidence type="ECO:0000259" key="13">
    <source>
        <dbReference type="PROSITE" id="PS51098"/>
    </source>
</evidence>
<comment type="subcellular location">
    <subcellularLocation>
        <location evidence="1">Cell inner membrane</location>
        <topology evidence="1">Multi-pass membrane protein</topology>
    </subcellularLocation>
</comment>
<dbReference type="InterPro" id="IPR004719">
    <property type="entry name" value="PTS_maltose/Glc_sub_IIC"/>
</dbReference>
<dbReference type="InterPro" id="IPR003352">
    <property type="entry name" value="PTS_EIIC"/>
</dbReference>
<evidence type="ECO:0000256" key="12">
    <source>
        <dbReference type="SAM" id="Phobius"/>
    </source>
</evidence>
<dbReference type="GO" id="GO:0009401">
    <property type="term" value="P:phosphoenolpyruvate-dependent sugar phosphotransferase system"/>
    <property type="evidence" value="ECO:0007669"/>
    <property type="project" value="UniProtKB-KW"/>
</dbReference>
<dbReference type="RefSeq" id="WP_102086687.1">
    <property type="nucleotide sequence ID" value="NZ_CP043925.1"/>
</dbReference>
<feature type="transmembrane region" description="Helical" evidence="12">
    <location>
        <begin position="428"/>
        <end position="449"/>
    </location>
</feature>
<feature type="active site" description="Phosphocysteine intermediate; for EIIB activity" evidence="11">
    <location>
        <position position="26"/>
    </location>
</feature>
<dbReference type="AlphaFoldDB" id="A0A6I7DHZ6"/>
<dbReference type="PROSITE" id="PS51103">
    <property type="entry name" value="PTS_EIIC_TYPE_1"/>
    <property type="match status" value="1"/>
</dbReference>
<organism evidence="15 16">
    <name type="scientific">Proteus columbae</name>
    <dbReference type="NCBI Taxonomy" id="1987580"/>
    <lineage>
        <taxon>Bacteria</taxon>
        <taxon>Pseudomonadati</taxon>
        <taxon>Pseudomonadota</taxon>
        <taxon>Gammaproteobacteria</taxon>
        <taxon>Enterobacterales</taxon>
        <taxon>Morganellaceae</taxon>
        <taxon>Proteus</taxon>
    </lineage>
</organism>
<keyword evidence="9 12" id="KW-1133">Transmembrane helix</keyword>
<evidence type="ECO:0000256" key="5">
    <source>
        <dbReference type="ARBA" id="ARBA00022679"/>
    </source>
</evidence>
<keyword evidence="7 12" id="KW-0812">Transmembrane</keyword>
<evidence type="ECO:0000313" key="15">
    <source>
        <dbReference type="EMBL" id="QHN12518.1"/>
    </source>
</evidence>
<feature type="transmembrane region" description="Helical" evidence="12">
    <location>
        <begin position="389"/>
        <end position="408"/>
    </location>
</feature>
<proteinExistence type="predicted"/>
<dbReference type="SUPFAM" id="SSF55604">
    <property type="entry name" value="Glucose permease domain IIB"/>
    <property type="match status" value="1"/>
</dbReference>
<feature type="transmembrane region" description="Helical" evidence="12">
    <location>
        <begin position="287"/>
        <end position="308"/>
    </location>
</feature>
<evidence type="ECO:0000256" key="11">
    <source>
        <dbReference type="PROSITE-ProRule" id="PRU00421"/>
    </source>
</evidence>
<feature type="transmembrane region" description="Helical" evidence="12">
    <location>
        <begin position="213"/>
        <end position="233"/>
    </location>
</feature>
<evidence type="ECO:0000256" key="2">
    <source>
        <dbReference type="ARBA" id="ARBA00022448"/>
    </source>
</evidence>
<dbReference type="NCBIfam" id="TIGR00852">
    <property type="entry name" value="pts-Glc"/>
    <property type="match status" value="1"/>
</dbReference>
<keyword evidence="10 12" id="KW-0472">Membrane</keyword>
<dbReference type="PANTHER" id="PTHR30175:SF7">
    <property type="entry name" value="NEGATIVE REGULATOR OF SACY ACTIVITY"/>
    <property type="match status" value="1"/>
</dbReference>
<keyword evidence="5" id="KW-0808">Transferase</keyword>
<evidence type="ECO:0000256" key="6">
    <source>
        <dbReference type="ARBA" id="ARBA00022683"/>
    </source>
</evidence>
<feature type="transmembrane region" description="Helical" evidence="12">
    <location>
        <begin position="245"/>
        <end position="267"/>
    </location>
</feature>
<dbReference type="GO" id="GO:0005886">
    <property type="term" value="C:plasma membrane"/>
    <property type="evidence" value="ECO:0007669"/>
    <property type="project" value="UniProtKB-SubCell"/>
</dbReference>
<feature type="transmembrane region" description="Helical" evidence="12">
    <location>
        <begin position="329"/>
        <end position="350"/>
    </location>
</feature>
<dbReference type="GO" id="GO:0015771">
    <property type="term" value="P:trehalose transport"/>
    <property type="evidence" value="ECO:0007669"/>
    <property type="project" value="TreeGrafter"/>
</dbReference>
<evidence type="ECO:0000256" key="7">
    <source>
        <dbReference type="ARBA" id="ARBA00022692"/>
    </source>
</evidence>
<dbReference type="InterPro" id="IPR018113">
    <property type="entry name" value="PTrfase_EIIB_Cys"/>
</dbReference>
<dbReference type="GO" id="GO:0008982">
    <property type="term" value="F:protein-N(PI)-phosphohistidine-sugar phosphotransferase activity"/>
    <property type="evidence" value="ECO:0007669"/>
    <property type="project" value="InterPro"/>
</dbReference>
<keyword evidence="3" id="KW-1003">Cell membrane</keyword>
<gene>
    <name evidence="15" type="ORF">F1325_09610</name>
</gene>
<dbReference type="NCBIfam" id="TIGR01996">
    <property type="entry name" value="PTS-II-BC-sucr"/>
    <property type="match status" value="1"/>
</dbReference>
<dbReference type="InterPro" id="IPR010973">
    <property type="entry name" value="PTS_IIBC_sucr"/>
</dbReference>
<dbReference type="FunFam" id="3.30.1360.60:FF:000001">
    <property type="entry name" value="PTS system glucose-specific IIBC component PtsG"/>
    <property type="match status" value="1"/>
</dbReference>
<feature type="domain" description="PTS EIIC type-1" evidence="14">
    <location>
        <begin position="107"/>
        <end position="456"/>
    </location>
</feature>
<protein>
    <submittedName>
        <fullName evidence="15">PTS sucrose transporter subunit IIBC</fullName>
    </submittedName>
</protein>
<dbReference type="Gene3D" id="3.30.1360.60">
    <property type="entry name" value="Glucose permease domain IIB"/>
    <property type="match status" value="1"/>
</dbReference>
<dbReference type="GO" id="GO:0016301">
    <property type="term" value="F:kinase activity"/>
    <property type="evidence" value="ECO:0007669"/>
    <property type="project" value="UniProtKB-KW"/>
</dbReference>
<feature type="transmembrane region" description="Helical" evidence="12">
    <location>
        <begin position="362"/>
        <end position="382"/>
    </location>
</feature>
<feature type="domain" description="PTS EIIB type-1" evidence="13">
    <location>
        <begin position="4"/>
        <end position="87"/>
    </location>
</feature>
<sequence length="456" mass="47600">MNIEKVAHQLVPLLGGAENIASAAHCATRLRLVLVDDSKADKEAINKLEGVKGCFSNAGQIQVIFGTGLVNKVHAAFIAAAGIGESSKSEAANIAAKKLNPFQRIARLLSNIFVPIIPAIVASGLLMGLLGLMKTNQWVSPDNALYIMLDMCSSAAFIILPILIGFTAAKEFGGNPYLGATLGGILTHPALTNAWGVAAGFNTMNFFGLEVAMIGYQGTVFPVLLAVWFMSVLEKQLRKVVPNALDLIITPFLTVIISGFVALLVIGPVGRLLGDGISLILSTLITQAGWIAGLIFGGLYSVIVITGIHHSFHAVEAGLLGNPNIGVNFLLPIWAMANIAQGGACIAVWFKTNDAKIKAITIPSGFSAMLGITEAAIFGINLRYGKPFIAALIGGAAGGAWVVGSHVYMTAVGLTAIPGIAIVQAGSIINYVIGLVIAFLTAFVLSLLLKYKVESA</sequence>
<keyword evidence="2" id="KW-0813">Transport</keyword>
<dbReference type="InterPro" id="IPR036878">
    <property type="entry name" value="Glu_permease_IIB"/>
</dbReference>
<dbReference type="Pfam" id="PF02378">
    <property type="entry name" value="PTS_EIIC"/>
    <property type="match status" value="1"/>
</dbReference>
<dbReference type="GO" id="GO:0090589">
    <property type="term" value="F:protein-phosphocysteine-trehalose phosphotransferase system transporter activity"/>
    <property type="evidence" value="ECO:0007669"/>
    <property type="project" value="TreeGrafter"/>
</dbReference>
<feature type="transmembrane region" description="Helical" evidence="12">
    <location>
        <begin position="108"/>
        <end position="132"/>
    </location>
</feature>
<feature type="transmembrane region" description="Helical" evidence="12">
    <location>
        <begin position="144"/>
        <end position="166"/>
    </location>
</feature>
<dbReference type="PANTHER" id="PTHR30175">
    <property type="entry name" value="PHOSPHOTRANSFERASE SYSTEM TRANSPORT PROTEIN"/>
    <property type="match status" value="1"/>
</dbReference>
<keyword evidence="4" id="KW-0762">Sugar transport</keyword>
<evidence type="ECO:0000256" key="9">
    <source>
        <dbReference type="ARBA" id="ARBA00022989"/>
    </source>
</evidence>
<keyword evidence="8" id="KW-0418">Kinase</keyword>
<dbReference type="Proteomes" id="UP000464700">
    <property type="component" value="Chromosome"/>
</dbReference>
<evidence type="ECO:0000256" key="1">
    <source>
        <dbReference type="ARBA" id="ARBA00004429"/>
    </source>
</evidence>